<dbReference type="InterPro" id="IPR017853">
    <property type="entry name" value="GH"/>
</dbReference>
<feature type="chain" id="PRO_5003048218" evidence="1">
    <location>
        <begin position="28"/>
        <end position="338"/>
    </location>
</feature>
<dbReference type="CDD" id="cd06543">
    <property type="entry name" value="GH18_PF-ChiA-like"/>
    <property type="match status" value="1"/>
</dbReference>
<dbReference type="KEGG" id="sna:Snas_4408"/>
<dbReference type="PANTHER" id="PTHR42976:SF1">
    <property type="entry name" value="GH18 DOMAIN-CONTAINING PROTEIN-RELATED"/>
    <property type="match status" value="1"/>
</dbReference>
<dbReference type="PANTHER" id="PTHR42976">
    <property type="entry name" value="BIFUNCTIONAL CHITINASE/LYSOZYME-RELATED"/>
    <property type="match status" value="1"/>
</dbReference>
<dbReference type="Proteomes" id="UP000000844">
    <property type="component" value="Chromosome"/>
</dbReference>
<dbReference type="OrthoDB" id="99456at2"/>
<keyword evidence="1" id="KW-0732">Signal</keyword>
<proteinExistence type="predicted"/>
<dbReference type="Gene3D" id="3.20.20.80">
    <property type="entry name" value="Glycosidases"/>
    <property type="match status" value="1"/>
</dbReference>
<dbReference type="CAZy" id="GH18">
    <property type="family name" value="Glycoside Hydrolase Family 18"/>
</dbReference>
<name>D3Q3Y7_STANL</name>
<evidence type="ECO:0000313" key="3">
    <source>
        <dbReference type="Proteomes" id="UP000000844"/>
    </source>
</evidence>
<feature type="signal peptide" evidence="1">
    <location>
        <begin position="1"/>
        <end position="27"/>
    </location>
</feature>
<evidence type="ECO:0000256" key="1">
    <source>
        <dbReference type="SAM" id="SignalP"/>
    </source>
</evidence>
<dbReference type="AlphaFoldDB" id="D3Q3Y7"/>
<dbReference type="SUPFAM" id="SSF51445">
    <property type="entry name" value="(Trans)glycosidases"/>
    <property type="match status" value="1"/>
</dbReference>
<dbReference type="EMBL" id="CP001778">
    <property type="protein sequence ID" value="ADD44054.1"/>
    <property type="molecule type" value="Genomic_DNA"/>
</dbReference>
<gene>
    <name evidence="2" type="ordered locus">Snas_4408</name>
</gene>
<dbReference type="eggNOG" id="COG5297">
    <property type="taxonomic scope" value="Bacteria"/>
</dbReference>
<accession>D3Q3Y7</accession>
<organism evidence="2 3">
    <name type="scientific">Stackebrandtia nassauensis (strain DSM 44728 / CIP 108903 / NRRL B-16338 / NBRC 102104 / LLR-40K-21)</name>
    <dbReference type="NCBI Taxonomy" id="446470"/>
    <lineage>
        <taxon>Bacteria</taxon>
        <taxon>Bacillati</taxon>
        <taxon>Actinomycetota</taxon>
        <taxon>Actinomycetes</taxon>
        <taxon>Glycomycetales</taxon>
        <taxon>Glycomycetaceae</taxon>
        <taxon>Stackebrandtia</taxon>
    </lineage>
</organism>
<sequence length="338" mass="36337">MKRRTRLVAFGAAAVLAVGGGTGYAFANETEGSSGSGTSTSPDLSAAEMAAAPYLFEGWGDPPDVKTVMDATGVKAFTMAFILSDGTCNPSWDSQRPLEGGVDQKVIEEVRANGGDVMPSIGGWQGDKLGPRCGSPEELAGAYQKVIDAYGLKAIDVDIENTDEFENHEVQERILSALKIVKEKNPDIKTIVTFGTGKTGPNEHGVHLIEKSKELQANIDVFTIMPFDFGSSDIYTDTIAASEGLRDQLKKTYGWDDAEAYAHMGISGMNGMSDQSEETSPDTWTKIRDWAKQNSLARFTFWALNRDRPCPGGGTTSNCSGIDQKEWEFTSITAGFAG</sequence>
<dbReference type="STRING" id="446470.Snas_4408"/>
<protein>
    <submittedName>
        <fullName evidence="2">Uncharacterized protein</fullName>
    </submittedName>
</protein>
<reference evidence="2 3" key="1">
    <citation type="journal article" date="2009" name="Stand. Genomic Sci.">
        <title>Complete genome sequence of Stackebrandtia nassauensis type strain (LLR-40K-21).</title>
        <authorList>
            <person name="Munk C."/>
            <person name="Lapidus A."/>
            <person name="Copeland A."/>
            <person name="Jando M."/>
            <person name="Mayilraj S."/>
            <person name="Glavina Del Rio T."/>
            <person name="Nolan M."/>
            <person name="Chen F."/>
            <person name="Lucas S."/>
            <person name="Tice H."/>
            <person name="Cheng J.F."/>
            <person name="Han C."/>
            <person name="Detter J.C."/>
            <person name="Bruce D."/>
            <person name="Goodwin L."/>
            <person name="Chain P."/>
            <person name="Pitluck S."/>
            <person name="Goker M."/>
            <person name="Ovchinikova G."/>
            <person name="Pati A."/>
            <person name="Ivanova N."/>
            <person name="Mavromatis K."/>
            <person name="Chen A."/>
            <person name="Palaniappan K."/>
            <person name="Land M."/>
            <person name="Hauser L."/>
            <person name="Chang Y.J."/>
            <person name="Jeffries C.D."/>
            <person name="Bristow J."/>
            <person name="Eisen J.A."/>
            <person name="Markowitz V."/>
            <person name="Hugenholtz P."/>
            <person name="Kyrpides N.C."/>
            <person name="Klenk H.P."/>
        </authorList>
    </citation>
    <scope>NUCLEOTIDE SEQUENCE [LARGE SCALE GENOMIC DNA]</scope>
    <source>
        <strain evidence="3">DSM 44728 / CIP 108903 / NRRL B-16338 / NBRC 102104 / LLR-40K-21</strain>
    </source>
</reference>
<evidence type="ECO:0000313" key="2">
    <source>
        <dbReference type="EMBL" id="ADD44054.1"/>
    </source>
</evidence>
<dbReference type="HOGENOM" id="CLU_019399_0_1_11"/>
<keyword evidence="3" id="KW-1185">Reference proteome</keyword>
<dbReference type="InterPro" id="IPR052750">
    <property type="entry name" value="GH18_Chitinase"/>
</dbReference>